<evidence type="ECO:0000259" key="6">
    <source>
        <dbReference type="PROSITE" id="PS50110"/>
    </source>
</evidence>
<dbReference type="PROSITE" id="PS50110">
    <property type="entry name" value="RESPONSE_REGULATORY"/>
    <property type="match status" value="1"/>
</dbReference>
<dbReference type="PRINTS" id="PR00032">
    <property type="entry name" value="HTHARAC"/>
</dbReference>
<evidence type="ECO:0000256" key="1">
    <source>
        <dbReference type="ARBA" id="ARBA00023015"/>
    </source>
</evidence>
<dbReference type="Pfam" id="PF00072">
    <property type="entry name" value="Response_reg"/>
    <property type="match status" value="1"/>
</dbReference>
<gene>
    <name evidence="7" type="ORF">ACFFSY_18710</name>
</gene>
<keyword evidence="1" id="KW-0805">Transcription regulation</keyword>
<dbReference type="PROSITE" id="PS00041">
    <property type="entry name" value="HTH_ARAC_FAMILY_1"/>
    <property type="match status" value="1"/>
</dbReference>
<dbReference type="Gene3D" id="1.10.10.60">
    <property type="entry name" value="Homeodomain-like"/>
    <property type="match status" value="2"/>
</dbReference>
<dbReference type="Proteomes" id="UP001589747">
    <property type="component" value="Unassembled WGS sequence"/>
</dbReference>
<evidence type="ECO:0000259" key="5">
    <source>
        <dbReference type="PROSITE" id="PS01124"/>
    </source>
</evidence>
<comment type="caution">
    <text evidence="7">The sequence shown here is derived from an EMBL/GenBank/DDBJ whole genome shotgun (WGS) entry which is preliminary data.</text>
</comment>
<feature type="domain" description="Response regulatory" evidence="6">
    <location>
        <begin position="2"/>
        <end position="118"/>
    </location>
</feature>
<dbReference type="PANTHER" id="PTHR43280:SF10">
    <property type="entry name" value="REGULATORY PROTEIN POCR"/>
    <property type="match status" value="1"/>
</dbReference>
<feature type="modified residue" description="4-aspartylphosphate" evidence="4">
    <location>
        <position position="53"/>
    </location>
</feature>
<protein>
    <submittedName>
        <fullName evidence="7">Response regulator</fullName>
    </submittedName>
</protein>
<organism evidence="7 8">
    <name type="scientific">Paenibacillus aurantiacus</name>
    <dbReference type="NCBI Taxonomy" id="1936118"/>
    <lineage>
        <taxon>Bacteria</taxon>
        <taxon>Bacillati</taxon>
        <taxon>Bacillota</taxon>
        <taxon>Bacilli</taxon>
        <taxon>Bacillales</taxon>
        <taxon>Paenibacillaceae</taxon>
        <taxon>Paenibacillus</taxon>
    </lineage>
</organism>
<proteinExistence type="predicted"/>
<dbReference type="RefSeq" id="WP_377496800.1">
    <property type="nucleotide sequence ID" value="NZ_JBHMDO010000031.1"/>
</dbReference>
<evidence type="ECO:0000256" key="2">
    <source>
        <dbReference type="ARBA" id="ARBA00023125"/>
    </source>
</evidence>
<dbReference type="Pfam" id="PF12833">
    <property type="entry name" value="HTH_18"/>
    <property type="match status" value="1"/>
</dbReference>
<evidence type="ECO:0000256" key="3">
    <source>
        <dbReference type="ARBA" id="ARBA00023163"/>
    </source>
</evidence>
<feature type="domain" description="HTH araC/xylS-type" evidence="5">
    <location>
        <begin position="411"/>
        <end position="511"/>
    </location>
</feature>
<dbReference type="InterPro" id="IPR018062">
    <property type="entry name" value="HTH_AraC-typ_CS"/>
</dbReference>
<dbReference type="InterPro" id="IPR011006">
    <property type="entry name" value="CheY-like_superfamily"/>
</dbReference>
<dbReference type="CDD" id="cd17536">
    <property type="entry name" value="REC_YesN-like"/>
    <property type="match status" value="1"/>
</dbReference>
<evidence type="ECO:0000313" key="7">
    <source>
        <dbReference type="EMBL" id="MFB9327962.1"/>
    </source>
</evidence>
<name>A0ABV5KRV4_9BACL</name>
<accession>A0ABV5KRV4</accession>
<reference evidence="7 8" key="1">
    <citation type="submission" date="2024-09" db="EMBL/GenBank/DDBJ databases">
        <authorList>
            <person name="Sun Q."/>
            <person name="Mori K."/>
        </authorList>
    </citation>
    <scope>NUCLEOTIDE SEQUENCE [LARGE SCALE GENOMIC DNA]</scope>
    <source>
        <strain evidence="7 8">TISTR 2452</strain>
    </source>
</reference>
<dbReference type="SUPFAM" id="SSF52172">
    <property type="entry name" value="CheY-like"/>
    <property type="match status" value="1"/>
</dbReference>
<evidence type="ECO:0000313" key="8">
    <source>
        <dbReference type="Proteomes" id="UP001589747"/>
    </source>
</evidence>
<dbReference type="PANTHER" id="PTHR43280">
    <property type="entry name" value="ARAC-FAMILY TRANSCRIPTIONAL REGULATOR"/>
    <property type="match status" value="1"/>
</dbReference>
<dbReference type="InterPro" id="IPR009057">
    <property type="entry name" value="Homeodomain-like_sf"/>
</dbReference>
<dbReference type="InterPro" id="IPR001789">
    <property type="entry name" value="Sig_transdc_resp-reg_receiver"/>
</dbReference>
<dbReference type="SMART" id="SM00342">
    <property type="entry name" value="HTH_ARAC"/>
    <property type="match status" value="1"/>
</dbReference>
<keyword evidence="2" id="KW-0238">DNA-binding</keyword>
<dbReference type="EMBL" id="JBHMDO010000031">
    <property type="protein sequence ID" value="MFB9327962.1"/>
    <property type="molecule type" value="Genomic_DNA"/>
</dbReference>
<sequence length="518" mass="58799">MKVLLVDDEARHLRGMTSMMKALRPDYEVFVSKNGMEALDLVIAERPEIVISDIRMPMMDGLAFMAKLAELKVRPKVIFLTAYNLFEYAQSALRNGAFDYLLKPVDRGAVDEVLKRIEEQLERDAVQSSGWQDAGLQQMLRGQHAYPDEQFGEGPSFIHEPGLVIISRIEDLLGSQQPMKPEAYIHDLEEALSKIGETQVYPEKSNQGKEAKLVAIVRVNASDVDRDAIRQLLTALARRSTYRQTKLVHGIGTHYSSLQAEGRHSYRAASLAMMNAFYEKWDGIVFADERIEPAMNVAELDIETLFEAARDQQTERGLTLIRQWFDQLSGEGWTDPILIKEQASLLVMKLKSRCYLFVNKETAERMTEAAASDIPHSDSYFAVLALVEARYLELGQSLQSLKRGRGEYIAESCVQLIRERFMEDLMLETIAEQFYFNPSYFSSMFKTHTGKTFSEFLTDTRMKHAKALLADAATPLKIYDVAERCGYRDTKYFSRVFKSHVGVSPEAYRNGILGSGRA</sequence>
<keyword evidence="8" id="KW-1185">Reference proteome</keyword>
<dbReference type="InterPro" id="IPR018060">
    <property type="entry name" value="HTH_AraC"/>
</dbReference>
<keyword evidence="3" id="KW-0804">Transcription</keyword>
<dbReference type="PROSITE" id="PS01124">
    <property type="entry name" value="HTH_ARAC_FAMILY_2"/>
    <property type="match status" value="1"/>
</dbReference>
<dbReference type="SUPFAM" id="SSF46689">
    <property type="entry name" value="Homeodomain-like"/>
    <property type="match status" value="2"/>
</dbReference>
<dbReference type="Gene3D" id="3.40.50.2300">
    <property type="match status" value="1"/>
</dbReference>
<evidence type="ECO:0000256" key="4">
    <source>
        <dbReference type="PROSITE-ProRule" id="PRU00169"/>
    </source>
</evidence>
<dbReference type="InterPro" id="IPR020449">
    <property type="entry name" value="Tscrpt_reg_AraC-type_HTH"/>
</dbReference>
<dbReference type="SMART" id="SM00448">
    <property type="entry name" value="REC"/>
    <property type="match status" value="1"/>
</dbReference>
<keyword evidence="4" id="KW-0597">Phosphoprotein</keyword>